<dbReference type="AlphaFoldDB" id="A0A330KZU8"/>
<reference evidence="7" key="1">
    <citation type="submission" date="2018-04" db="EMBL/GenBank/DDBJ databases">
        <authorList>
            <person name="Lucker S."/>
            <person name="Sakoula D."/>
        </authorList>
    </citation>
    <scope>NUCLEOTIDE SEQUENCE [LARGE SCALE GENOMIC DNA]</scope>
</reference>
<dbReference type="RefSeq" id="WP_146216051.1">
    <property type="nucleotide sequence ID" value="NZ_OUNR01000001.1"/>
</dbReference>
<feature type="transmembrane region" description="Helical" evidence="4">
    <location>
        <begin position="186"/>
        <end position="208"/>
    </location>
</feature>
<evidence type="ECO:0000256" key="2">
    <source>
        <dbReference type="ARBA" id="ARBA00022989"/>
    </source>
</evidence>
<dbReference type="EMBL" id="OUNR01000001">
    <property type="protein sequence ID" value="SPP63051.1"/>
    <property type="molecule type" value="Genomic_DNA"/>
</dbReference>
<evidence type="ECO:0000256" key="3">
    <source>
        <dbReference type="ARBA" id="ARBA00023136"/>
    </source>
</evidence>
<keyword evidence="2 4" id="KW-1133">Transmembrane helix</keyword>
<dbReference type="Proteomes" id="UP000248168">
    <property type="component" value="Unassembled WGS sequence"/>
</dbReference>
<dbReference type="InterPro" id="IPR020846">
    <property type="entry name" value="MFS_dom"/>
</dbReference>
<accession>A0A330KZU8</accession>
<protein>
    <submittedName>
        <fullName evidence="6">Putative Transporter of MFS family, contains Lipocalin domain</fullName>
    </submittedName>
</protein>
<dbReference type="InParanoid" id="A0A330KZU8"/>
<sequence length="464" mass="50826">MNSAIPAAATQPSAETVAAHESGRRFGLRDGIFQATTQGAGEQYLSAFALMLHTTPFQLSLLSALPQLLGTWAQFISVKVSHWFPHRKAHVRCGIIGQSLAWLPILVLPLLFPQWGPWLIVAGAALYFGSTHFTSPAWASLITDLLSANERGAYFARRSQLMAITSFAALCLGGALLSLFEHYNRLWIGFAVLFVIAGVCRSFSAISLTGVTDIPIHHEEPASHGFLAFLRTGTTKDFRRFLLFSGLMHLAVLISGPFFVIYMLQDLHLSYWAYGTWAAAAIVGQFVTLPGWGEFGDRFGNKALLTCTGLLVAFLPMLYLISTTWLFLVLVNFFGGVLWAGLSLGLSNYVFDAVRPADRAKAVAVSSTVNAIGWAMGTLTGSWLIGAVPGNLQFGSLHIDPVSNLPFIFFISGSLRLVISLALLRTFHEPRRVEQRTPARLFLELPLIKPLGARLLRLREHPSL</sequence>
<dbReference type="Pfam" id="PF07690">
    <property type="entry name" value="MFS_1"/>
    <property type="match status" value="1"/>
</dbReference>
<feature type="transmembrane region" description="Helical" evidence="4">
    <location>
        <begin position="271"/>
        <end position="291"/>
    </location>
</feature>
<dbReference type="InterPro" id="IPR052528">
    <property type="entry name" value="Sugar_transport-like"/>
</dbReference>
<name>A0A330KZU8_9BACT</name>
<evidence type="ECO:0000256" key="4">
    <source>
        <dbReference type="SAM" id="Phobius"/>
    </source>
</evidence>
<feature type="transmembrane region" description="Helical" evidence="4">
    <location>
        <begin position="118"/>
        <end position="141"/>
    </location>
</feature>
<evidence type="ECO:0000313" key="6">
    <source>
        <dbReference type="EMBL" id="SPP63051.1"/>
    </source>
</evidence>
<feature type="transmembrane region" description="Helical" evidence="4">
    <location>
        <begin position="89"/>
        <end position="112"/>
    </location>
</feature>
<dbReference type="InterPro" id="IPR036259">
    <property type="entry name" value="MFS_trans_sf"/>
</dbReference>
<dbReference type="PANTHER" id="PTHR23526:SF2">
    <property type="entry name" value="MAJOR FACILITATOR SUPERFAMILY (MFS) PROFILE DOMAIN-CONTAINING PROTEIN"/>
    <property type="match status" value="1"/>
</dbReference>
<feature type="transmembrane region" description="Helical" evidence="4">
    <location>
        <begin position="161"/>
        <end position="180"/>
    </location>
</feature>
<gene>
    <name evidence="6" type="ORF">NITLEN_10137</name>
</gene>
<dbReference type="PROSITE" id="PS50850">
    <property type="entry name" value="MFS"/>
    <property type="match status" value="1"/>
</dbReference>
<proteinExistence type="predicted"/>
<feature type="transmembrane region" description="Helical" evidence="4">
    <location>
        <begin position="363"/>
        <end position="385"/>
    </location>
</feature>
<dbReference type="GO" id="GO:0022857">
    <property type="term" value="F:transmembrane transporter activity"/>
    <property type="evidence" value="ECO:0007669"/>
    <property type="project" value="InterPro"/>
</dbReference>
<dbReference type="PANTHER" id="PTHR23526">
    <property type="entry name" value="INTEGRAL MEMBRANE TRANSPORT PROTEIN-RELATED"/>
    <property type="match status" value="1"/>
</dbReference>
<dbReference type="InterPro" id="IPR011701">
    <property type="entry name" value="MFS"/>
</dbReference>
<dbReference type="OrthoDB" id="9772882at2"/>
<feature type="transmembrane region" description="Helical" evidence="4">
    <location>
        <begin position="327"/>
        <end position="351"/>
    </location>
</feature>
<keyword evidence="7" id="KW-1185">Reference proteome</keyword>
<feature type="transmembrane region" description="Helical" evidence="4">
    <location>
        <begin position="241"/>
        <end position="265"/>
    </location>
</feature>
<feature type="transmembrane region" description="Helical" evidence="4">
    <location>
        <begin position="405"/>
        <end position="424"/>
    </location>
</feature>
<dbReference type="SUPFAM" id="SSF103473">
    <property type="entry name" value="MFS general substrate transporter"/>
    <property type="match status" value="2"/>
</dbReference>
<evidence type="ECO:0000256" key="1">
    <source>
        <dbReference type="ARBA" id="ARBA00022692"/>
    </source>
</evidence>
<keyword evidence="3 4" id="KW-0472">Membrane</keyword>
<feature type="domain" description="Major facilitator superfamily (MFS) profile" evidence="5">
    <location>
        <begin position="235"/>
        <end position="464"/>
    </location>
</feature>
<dbReference type="Gene3D" id="1.20.1250.20">
    <property type="entry name" value="MFS general substrate transporter like domains"/>
    <property type="match status" value="2"/>
</dbReference>
<evidence type="ECO:0000313" key="7">
    <source>
        <dbReference type="Proteomes" id="UP000248168"/>
    </source>
</evidence>
<keyword evidence="1 4" id="KW-0812">Transmembrane</keyword>
<evidence type="ECO:0000259" key="5">
    <source>
        <dbReference type="PROSITE" id="PS50850"/>
    </source>
</evidence>
<feature type="transmembrane region" description="Helical" evidence="4">
    <location>
        <begin position="303"/>
        <end position="321"/>
    </location>
</feature>
<organism evidence="6 7">
    <name type="scientific">Nitrospira lenta</name>
    <dbReference type="NCBI Taxonomy" id="1436998"/>
    <lineage>
        <taxon>Bacteria</taxon>
        <taxon>Pseudomonadati</taxon>
        <taxon>Nitrospirota</taxon>
        <taxon>Nitrospiria</taxon>
        <taxon>Nitrospirales</taxon>
        <taxon>Nitrospiraceae</taxon>
        <taxon>Nitrospira</taxon>
    </lineage>
</organism>